<feature type="compositionally biased region" description="Basic and acidic residues" evidence="1">
    <location>
        <begin position="144"/>
        <end position="157"/>
    </location>
</feature>
<dbReference type="AlphaFoldDB" id="A0AAW1RHJ7"/>
<name>A0AAW1RHJ7_9CHLO</name>
<sequence length="157" mass="16086">MSVNRDLPDMRDMEIPKAPGSSGVQKGGSAGTIGSESSGVAPGTVTEGGKPKAAQQNVVTRLITRGTTKKPEIDIKEQGARRVAEEEAKRAGTVKGAEDSPDTATGDLGTPGAATTHVKQNPLTGLNPEKEEGVTSTNAGQAKQDAHVPIEHAGPKK</sequence>
<comment type="caution">
    <text evidence="2">The sequence shown here is derived from an EMBL/GenBank/DDBJ whole genome shotgun (WGS) entry which is preliminary data.</text>
</comment>
<keyword evidence="3" id="KW-1185">Reference proteome</keyword>
<evidence type="ECO:0000256" key="1">
    <source>
        <dbReference type="SAM" id="MobiDB-lite"/>
    </source>
</evidence>
<proteinExistence type="predicted"/>
<feature type="compositionally biased region" description="Basic and acidic residues" evidence="1">
    <location>
        <begin position="1"/>
        <end position="15"/>
    </location>
</feature>
<protein>
    <submittedName>
        <fullName evidence="2">Uncharacterized protein</fullName>
    </submittedName>
</protein>
<feature type="compositionally biased region" description="Basic and acidic residues" evidence="1">
    <location>
        <begin position="69"/>
        <end position="90"/>
    </location>
</feature>
<feature type="region of interest" description="Disordered" evidence="1">
    <location>
        <begin position="1"/>
        <end position="157"/>
    </location>
</feature>
<dbReference type="EMBL" id="JALJOS010000011">
    <property type="protein sequence ID" value="KAK9833112.1"/>
    <property type="molecule type" value="Genomic_DNA"/>
</dbReference>
<accession>A0AAW1RHJ7</accession>
<organism evidence="2 3">
    <name type="scientific">Apatococcus lobatus</name>
    <dbReference type="NCBI Taxonomy" id="904363"/>
    <lineage>
        <taxon>Eukaryota</taxon>
        <taxon>Viridiplantae</taxon>
        <taxon>Chlorophyta</taxon>
        <taxon>core chlorophytes</taxon>
        <taxon>Trebouxiophyceae</taxon>
        <taxon>Chlorellales</taxon>
        <taxon>Chlorellaceae</taxon>
        <taxon>Apatococcus</taxon>
    </lineage>
</organism>
<reference evidence="2 3" key="1">
    <citation type="journal article" date="2024" name="Nat. Commun.">
        <title>Phylogenomics reveals the evolutionary origins of lichenization in chlorophyte algae.</title>
        <authorList>
            <person name="Puginier C."/>
            <person name="Libourel C."/>
            <person name="Otte J."/>
            <person name="Skaloud P."/>
            <person name="Haon M."/>
            <person name="Grisel S."/>
            <person name="Petersen M."/>
            <person name="Berrin J.G."/>
            <person name="Delaux P.M."/>
            <person name="Dal Grande F."/>
            <person name="Keller J."/>
        </authorList>
    </citation>
    <scope>NUCLEOTIDE SEQUENCE [LARGE SCALE GENOMIC DNA]</scope>
    <source>
        <strain evidence="2 3">SAG 2145</strain>
    </source>
</reference>
<evidence type="ECO:0000313" key="3">
    <source>
        <dbReference type="Proteomes" id="UP001438707"/>
    </source>
</evidence>
<gene>
    <name evidence="2" type="ORF">WJX74_007764</name>
</gene>
<dbReference type="Proteomes" id="UP001438707">
    <property type="component" value="Unassembled WGS sequence"/>
</dbReference>
<evidence type="ECO:0000313" key="2">
    <source>
        <dbReference type="EMBL" id="KAK9833112.1"/>
    </source>
</evidence>